<dbReference type="SUPFAM" id="SSF52540">
    <property type="entry name" value="P-loop containing nucleoside triphosphate hydrolases"/>
    <property type="match status" value="2"/>
</dbReference>
<feature type="region of interest" description="Disordered" evidence="8">
    <location>
        <begin position="684"/>
        <end position="705"/>
    </location>
</feature>
<evidence type="ECO:0000256" key="4">
    <source>
        <dbReference type="ARBA" id="ARBA00022833"/>
    </source>
</evidence>
<dbReference type="EMBL" id="CM029047">
    <property type="protein sequence ID" value="KAG2582417.1"/>
    <property type="molecule type" value="Genomic_DNA"/>
</dbReference>
<keyword evidence="5" id="KW-0805">Transcription regulation</keyword>
<dbReference type="SMART" id="SM00249">
    <property type="entry name" value="PHD"/>
    <property type="match status" value="1"/>
</dbReference>
<dbReference type="InterPro" id="IPR057024">
    <property type="entry name" value="Znr_FGT1_1"/>
</dbReference>
<dbReference type="Gene3D" id="3.40.50.300">
    <property type="entry name" value="P-loop containing nucleotide triphosphate hydrolases"/>
    <property type="match status" value="2"/>
</dbReference>
<dbReference type="InterPro" id="IPR019786">
    <property type="entry name" value="Zinc_finger_PHD-type_CS"/>
</dbReference>
<keyword evidence="4" id="KW-0862">Zinc</keyword>
<comment type="similarity">
    <text evidence="1">Belongs to the SBNO family.</text>
</comment>
<dbReference type="GO" id="GO:0008270">
    <property type="term" value="F:zinc ion binding"/>
    <property type="evidence" value="ECO:0007669"/>
    <property type="project" value="UniProtKB-KW"/>
</dbReference>
<evidence type="ECO:0000256" key="2">
    <source>
        <dbReference type="ARBA" id="ARBA00022723"/>
    </source>
</evidence>
<name>A0A8T0R9C6_PANVG</name>
<dbReference type="GO" id="GO:0005634">
    <property type="term" value="C:nucleus"/>
    <property type="evidence" value="ECO:0007669"/>
    <property type="project" value="TreeGrafter"/>
</dbReference>
<comment type="caution">
    <text evidence="10">The sequence shown here is derived from an EMBL/GenBank/DDBJ whole genome shotgun (WGS) entry which is preliminary data.</text>
</comment>
<keyword evidence="6" id="KW-0804">Transcription</keyword>
<dbReference type="InterPro" id="IPR026741">
    <property type="entry name" value="SNO"/>
</dbReference>
<accession>A0A8T0R9C6</accession>
<dbReference type="Pfam" id="PF13872">
    <property type="entry name" value="AAA_34"/>
    <property type="match status" value="1"/>
</dbReference>
<dbReference type="Pfam" id="PF23548">
    <property type="entry name" value="Zn_ribbon_FGT1_2"/>
    <property type="match status" value="1"/>
</dbReference>
<organism evidence="10 11">
    <name type="scientific">Panicum virgatum</name>
    <name type="common">Blackwell switchgrass</name>
    <dbReference type="NCBI Taxonomy" id="38727"/>
    <lineage>
        <taxon>Eukaryota</taxon>
        <taxon>Viridiplantae</taxon>
        <taxon>Streptophyta</taxon>
        <taxon>Embryophyta</taxon>
        <taxon>Tracheophyta</taxon>
        <taxon>Spermatophyta</taxon>
        <taxon>Magnoliopsida</taxon>
        <taxon>Liliopsida</taxon>
        <taxon>Poales</taxon>
        <taxon>Poaceae</taxon>
        <taxon>PACMAD clade</taxon>
        <taxon>Panicoideae</taxon>
        <taxon>Panicodae</taxon>
        <taxon>Paniceae</taxon>
        <taxon>Panicinae</taxon>
        <taxon>Panicum</taxon>
        <taxon>Panicum sect. Hiantes</taxon>
    </lineage>
</organism>
<dbReference type="SUPFAM" id="SSF57903">
    <property type="entry name" value="FYVE/PHD zinc finger"/>
    <property type="match status" value="1"/>
</dbReference>
<keyword evidence="2" id="KW-0479">Metal-binding</keyword>
<dbReference type="GO" id="GO:0006355">
    <property type="term" value="P:regulation of DNA-templated transcription"/>
    <property type="evidence" value="ECO:0007669"/>
    <property type="project" value="InterPro"/>
</dbReference>
<dbReference type="GO" id="GO:0042393">
    <property type="term" value="F:histone binding"/>
    <property type="evidence" value="ECO:0007669"/>
    <property type="project" value="TreeGrafter"/>
</dbReference>
<dbReference type="Pfam" id="PF25373">
    <property type="entry name" value="SBNO"/>
    <property type="match status" value="1"/>
</dbReference>
<dbReference type="FunFam" id="3.40.50.300:FF:000342">
    <property type="entry name" value="Protein strawberry notch homolog 2"/>
    <property type="match status" value="1"/>
</dbReference>
<dbReference type="PANTHER" id="PTHR12706:SF31">
    <property type="entry name" value="PHD-TYPE DOMAIN-CONTAINING PROTEIN"/>
    <property type="match status" value="1"/>
</dbReference>
<evidence type="ECO:0000313" key="10">
    <source>
        <dbReference type="EMBL" id="KAG2582417.1"/>
    </source>
</evidence>
<dbReference type="InterPro" id="IPR039187">
    <property type="entry name" value="SNO_AAA"/>
</dbReference>
<dbReference type="Proteomes" id="UP000823388">
    <property type="component" value="Chromosome 6K"/>
</dbReference>
<feature type="domain" description="PHD-type" evidence="9">
    <location>
        <begin position="709"/>
        <end position="759"/>
    </location>
</feature>
<evidence type="ECO:0000256" key="1">
    <source>
        <dbReference type="ARBA" id="ARBA00006992"/>
    </source>
</evidence>
<feature type="compositionally biased region" description="Pro residues" evidence="8">
    <location>
        <begin position="48"/>
        <end position="91"/>
    </location>
</feature>
<evidence type="ECO:0000256" key="5">
    <source>
        <dbReference type="ARBA" id="ARBA00023015"/>
    </source>
</evidence>
<evidence type="ECO:0000256" key="6">
    <source>
        <dbReference type="ARBA" id="ARBA00023163"/>
    </source>
</evidence>
<evidence type="ECO:0000256" key="7">
    <source>
        <dbReference type="PROSITE-ProRule" id="PRU00146"/>
    </source>
</evidence>
<dbReference type="PROSITE" id="PS50016">
    <property type="entry name" value="ZF_PHD_2"/>
    <property type="match status" value="1"/>
</dbReference>
<dbReference type="InterPro" id="IPR001965">
    <property type="entry name" value="Znf_PHD"/>
</dbReference>
<dbReference type="GO" id="GO:0031490">
    <property type="term" value="F:chromatin DNA binding"/>
    <property type="evidence" value="ECO:0007669"/>
    <property type="project" value="TreeGrafter"/>
</dbReference>
<evidence type="ECO:0000313" key="11">
    <source>
        <dbReference type="Proteomes" id="UP000823388"/>
    </source>
</evidence>
<gene>
    <name evidence="10" type="ORF">PVAP13_6KG103000</name>
</gene>
<dbReference type="InterPro" id="IPR057332">
    <property type="entry name" value="SBNO_a/b_dom"/>
</dbReference>
<protein>
    <recommendedName>
        <fullName evidence="9">PHD-type domain-containing protein</fullName>
    </recommendedName>
</protein>
<dbReference type="InterPro" id="IPR019787">
    <property type="entry name" value="Znf_PHD-finger"/>
</dbReference>
<dbReference type="InterPro" id="IPR011011">
    <property type="entry name" value="Znf_FYVE_PHD"/>
</dbReference>
<sequence length="1309" mass="144614">MAGRGASPAPAAAVQVRCAGCRGVLAVAPGMTEFICPKCRMAQRLPPELMPPSPPKASPTPPPSAPAPTPPSPSLPPPPPPPAPHAPPPPGRRSAPRAQGVDPTKIQLPCARCKAVLNVPHGLARFRCPQCGVDLAVDMSKLRHFLASAGPGFIPPPMPLPPPPVPMPHMPFLPMLPPHLQVPMVPMFPPAEPPEEINELAVDVERDEDEGGTFGETFIDYSPPKLSLGLPHPDPVVETSSLSAVQPPEPTHKLTIMEELDKTNALSCLQIETLVYACQRHLHHLPTGARAGFFIGDGAGVGKGRTIAGLIWENWQQGRHKALWISIGPDLKYDARRDLDDVGAKCVEVHALNKLPYSKLDSEAIGIKDGVVFVTYSSLIASSEKGLSRLQQLVQWCGSEFDGLLVFDECHKAKNLIPEAGSQPTRTGKAVLEIQEMLPQARVVYCSATGASEPRNLGYMVRLGLWGDGTSFENFHQFLGALEKGGVGALELVAMDMKARGMYVCRTLSYKGADFDVLEAPLEERMMNMYKKAAGLWVELRVELLSAIEYYAEDKVNSAQIWRLYWASHQRFFRHMCMSAKVPAVVRLAKAALAEEKCVVIGLQSTGEARTEEAIAKYGVELEDFVSGPRELLLKLVEDHYPLPPKPDCVQQDEEKVMEFQRKRHYGPDVSLKGRVSKLGKLEDVSDDGVEEYPPPESDHESTDSEEEFYMCQICNTEEEKSSLLYCSVCAACVHPGCLTPPWTDTLTDDWSCYSCKEKVENYFKERDAYLTELSKRYDAAVERKSKILDIIRSLDLPNNPLDDIIDQLGGPDNVAEITGRRGMLIRASDGKGVIYQARNTKDVALDMINMHEKQQFMNGEKNIAIISEAGSAGVSLHADRRVKNQRRRLHITLELPWSADRAIQQFGRTHRSNQTSAPEYRLLFTNLGGEKRFASIVAKRLESLGALTQGDRRAGPSLSAFNYDSNYGKKALTMMYRGIMEQDAFPVVPLGCSESQANLEEFITKAKAALVSVGIIRDPVMCNGKNGGKLTGRIIDSDMHDVARFLNRILGLFPDIQNRLFDLFTSILDLVIQNARTEGQLDSGIVDIKAKSVEMKESPKTVHVDTLSGATTVLYTFTIDRGVSFELANAILEERLKDEAGSSSDGFYESRKEWMGRRHFLLAFEGSTEGMYRVIRPAVGEASREMPLVELKSKYRKVSSVDKVGKGWQEEYDASSKQCMHGPKCKLGSHCTVGRRLQEINILGGLILPVWGAVEKALAKQVRQIHKRIRVVRLETTNDNRRFVGLIVPNSAVESVLEGLQWVQDIDD</sequence>
<dbReference type="InterPro" id="IPR013083">
    <property type="entry name" value="Znf_RING/FYVE/PHD"/>
</dbReference>
<dbReference type="Pfam" id="PF13871">
    <property type="entry name" value="Helicase_C_4"/>
    <property type="match status" value="1"/>
</dbReference>
<proteinExistence type="inferred from homology"/>
<dbReference type="InterPro" id="IPR026937">
    <property type="entry name" value="SBNO_Helicase_C_dom"/>
</dbReference>
<dbReference type="InterPro" id="IPR027417">
    <property type="entry name" value="P-loop_NTPase"/>
</dbReference>
<dbReference type="PROSITE" id="PS01359">
    <property type="entry name" value="ZF_PHD_1"/>
    <property type="match status" value="1"/>
</dbReference>
<dbReference type="Gene3D" id="3.30.40.10">
    <property type="entry name" value="Zinc/RING finger domain, C3HC4 (zinc finger)"/>
    <property type="match status" value="1"/>
</dbReference>
<feature type="region of interest" description="Disordered" evidence="8">
    <location>
        <begin position="45"/>
        <end position="102"/>
    </location>
</feature>
<dbReference type="Pfam" id="PF23547">
    <property type="entry name" value="Zn_ribbon_FGT1_1"/>
    <property type="match status" value="1"/>
</dbReference>
<dbReference type="InterPro" id="IPR057025">
    <property type="entry name" value="Znr_FGT1_2"/>
</dbReference>
<dbReference type="Pfam" id="PF00628">
    <property type="entry name" value="PHD"/>
    <property type="match status" value="1"/>
</dbReference>
<evidence type="ECO:0000256" key="8">
    <source>
        <dbReference type="SAM" id="MobiDB-lite"/>
    </source>
</evidence>
<evidence type="ECO:0000256" key="3">
    <source>
        <dbReference type="ARBA" id="ARBA00022771"/>
    </source>
</evidence>
<dbReference type="OrthoDB" id="421838at2759"/>
<reference evidence="10" key="1">
    <citation type="submission" date="2020-05" db="EMBL/GenBank/DDBJ databases">
        <title>WGS assembly of Panicum virgatum.</title>
        <authorList>
            <person name="Lovell J.T."/>
            <person name="Jenkins J."/>
            <person name="Shu S."/>
            <person name="Juenger T.E."/>
            <person name="Schmutz J."/>
        </authorList>
    </citation>
    <scope>NUCLEOTIDE SEQUENCE</scope>
    <source>
        <strain evidence="10">AP13</strain>
    </source>
</reference>
<evidence type="ECO:0000259" key="9">
    <source>
        <dbReference type="PROSITE" id="PS50016"/>
    </source>
</evidence>
<keyword evidence="3 7" id="KW-0863">Zinc-finger</keyword>
<dbReference type="PANTHER" id="PTHR12706">
    <property type="entry name" value="STRAWBERRY NOTCH-RELATED"/>
    <property type="match status" value="1"/>
</dbReference>
<keyword evidence="11" id="KW-1185">Reference proteome</keyword>